<dbReference type="PROSITE" id="PS01136">
    <property type="entry name" value="UPF0034"/>
    <property type="match status" value="1"/>
</dbReference>
<comment type="similarity">
    <text evidence="7">Belongs to the dus family.</text>
</comment>
<comment type="function">
    <text evidence="7">Catalyzes the synthesis of 5,6-dihydrouridine (D), a modified base found in the D-loop of most tRNAs, via the reduction of the C5-C6 double bond in target uridines.</text>
</comment>
<feature type="active site" description="Proton donor" evidence="8">
    <location>
        <position position="94"/>
    </location>
</feature>
<dbReference type="EMBL" id="FLUN01000001">
    <property type="protein sequence ID" value="SBV96063.1"/>
    <property type="molecule type" value="Genomic_DNA"/>
</dbReference>
<dbReference type="GO" id="GO:0017150">
    <property type="term" value="F:tRNA dihydrouridine synthase activity"/>
    <property type="evidence" value="ECO:0007669"/>
    <property type="project" value="InterPro"/>
</dbReference>
<evidence type="ECO:0000256" key="9">
    <source>
        <dbReference type="PIRSR" id="PIRSR006621-2"/>
    </source>
</evidence>
<protein>
    <recommendedName>
        <fullName evidence="7">tRNA-dihydrouridine synthase</fullName>
        <ecNumber evidence="7">1.3.1.-</ecNumber>
    </recommendedName>
</protein>
<keyword evidence="6 7" id="KW-0560">Oxidoreductase</keyword>
<evidence type="ECO:0000256" key="3">
    <source>
        <dbReference type="ARBA" id="ARBA00022643"/>
    </source>
</evidence>
<sequence>MRFYFAPMEGLTGYLFRQTHHKYFPGVDRYFMPFYSPSQEHSFTRRAFQDLLPEHNAGLDAVPQLLTRRAEDFLWAAERLAGLGYREVNLNLGCPSGTVTAKGKGAGFLAHPWELESFLDEIFSHCPIPISVKTRLGLTDPAEFLPLLEIYNKYPIHELTIHPRVRADFYKGRARVEDFAAALPLSKNPVCYNGDLTTTARFRTLAGRFPTVEAVMIGRGLVSNPALARQLQGGPGADKATLKAFHDELYEGYAAAFSSRRNASLRMKELWFYLIHLFAHSERHLKRLRKAADAPEFEWAAAAVFQDLPLLEELPEDWQATE</sequence>
<evidence type="ECO:0000256" key="2">
    <source>
        <dbReference type="ARBA" id="ARBA00022630"/>
    </source>
</evidence>
<feature type="binding site" evidence="9">
    <location>
        <position position="133"/>
    </location>
    <ligand>
        <name>FMN</name>
        <dbReference type="ChEBI" id="CHEBI:58210"/>
    </ligand>
</feature>
<dbReference type="EC" id="1.3.1.-" evidence="7"/>
<evidence type="ECO:0000256" key="7">
    <source>
        <dbReference type="PIRNR" id="PIRNR006621"/>
    </source>
</evidence>
<gene>
    <name evidence="11" type="ORF">KL86CLO1_10727</name>
</gene>
<dbReference type="InterPro" id="IPR013785">
    <property type="entry name" value="Aldolase_TIM"/>
</dbReference>
<keyword evidence="2 7" id="KW-0285">Flavoprotein</keyword>
<dbReference type="InterPro" id="IPR018517">
    <property type="entry name" value="tRNA_hU_synthase_CS"/>
</dbReference>
<evidence type="ECO:0000256" key="4">
    <source>
        <dbReference type="ARBA" id="ARBA00022694"/>
    </source>
</evidence>
<evidence type="ECO:0000256" key="5">
    <source>
        <dbReference type="ARBA" id="ARBA00022857"/>
    </source>
</evidence>
<dbReference type="InterPro" id="IPR001269">
    <property type="entry name" value="DUS_fam"/>
</dbReference>
<dbReference type="PANTHER" id="PTHR45846">
    <property type="entry name" value="TRNA-DIHYDROURIDINE(47) SYNTHASE [NAD(P)(+)]-LIKE"/>
    <property type="match status" value="1"/>
</dbReference>
<dbReference type="Pfam" id="PF01207">
    <property type="entry name" value="Dus"/>
    <property type="match status" value="1"/>
</dbReference>
<feature type="binding site" evidence="9">
    <location>
        <position position="162"/>
    </location>
    <ligand>
        <name>FMN</name>
        <dbReference type="ChEBI" id="CHEBI:58210"/>
    </ligand>
</feature>
<evidence type="ECO:0000256" key="8">
    <source>
        <dbReference type="PIRSR" id="PIRSR006621-1"/>
    </source>
</evidence>
<dbReference type="AlphaFoldDB" id="A0A212J9D8"/>
<evidence type="ECO:0000256" key="6">
    <source>
        <dbReference type="ARBA" id="ARBA00023002"/>
    </source>
</evidence>
<dbReference type="Gene3D" id="3.20.20.70">
    <property type="entry name" value="Aldolase class I"/>
    <property type="match status" value="1"/>
</dbReference>
<keyword evidence="3 7" id="KW-0288">FMN</keyword>
<comment type="cofactor">
    <cofactor evidence="1 7 9">
        <name>FMN</name>
        <dbReference type="ChEBI" id="CHEBI:58210"/>
    </cofactor>
</comment>
<name>A0A212J9D8_9FIRM</name>
<proteinExistence type="inferred from homology"/>
<dbReference type="InterPro" id="IPR035587">
    <property type="entry name" value="DUS-like_FMN-bd"/>
</dbReference>
<organism evidence="11">
    <name type="scientific">uncultured Eubacteriales bacterium</name>
    <dbReference type="NCBI Taxonomy" id="172733"/>
    <lineage>
        <taxon>Bacteria</taxon>
        <taxon>Bacillati</taxon>
        <taxon>Bacillota</taxon>
        <taxon>Clostridia</taxon>
        <taxon>Eubacteriales</taxon>
        <taxon>environmental samples</taxon>
    </lineage>
</organism>
<dbReference type="SUPFAM" id="SSF51395">
    <property type="entry name" value="FMN-linked oxidoreductases"/>
    <property type="match status" value="1"/>
</dbReference>
<evidence type="ECO:0000313" key="11">
    <source>
        <dbReference type="EMBL" id="SBV96063.1"/>
    </source>
</evidence>
<dbReference type="GO" id="GO:0003723">
    <property type="term" value="F:RNA binding"/>
    <property type="evidence" value="ECO:0007669"/>
    <property type="project" value="TreeGrafter"/>
</dbReference>
<feature type="binding site" evidence="9">
    <location>
        <begin position="218"/>
        <end position="219"/>
    </location>
    <ligand>
        <name>FMN</name>
        <dbReference type="ChEBI" id="CHEBI:58210"/>
    </ligand>
</feature>
<dbReference type="PANTHER" id="PTHR45846:SF1">
    <property type="entry name" value="TRNA-DIHYDROURIDINE(47) SYNTHASE [NAD(P)(+)]-LIKE"/>
    <property type="match status" value="1"/>
</dbReference>
<evidence type="ECO:0000259" key="10">
    <source>
        <dbReference type="Pfam" id="PF01207"/>
    </source>
</evidence>
<feature type="domain" description="DUS-like FMN-binding" evidence="10">
    <location>
        <begin position="5"/>
        <end position="232"/>
    </location>
</feature>
<keyword evidence="9" id="KW-0547">Nucleotide-binding</keyword>
<reference evidence="11" key="1">
    <citation type="submission" date="2016-04" db="EMBL/GenBank/DDBJ databases">
        <authorList>
            <person name="Evans L.H."/>
            <person name="Alamgir A."/>
            <person name="Owens N."/>
            <person name="Weber N.D."/>
            <person name="Virtaneva K."/>
            <person name="Barbian K."/>
            <person name="Babar A."/>
            <person name="Rosenke K."/>
        </authorList>
    </citation>
    <scope>NUCLEOTIDE SEQUENCE</scope>
    <source>
        <strain evidence="11">86</strain>
    </source>
</reference>
<accession>A0A212J9D8</accession>
<dbReference type="PIRSF" id="PIRSF006621">
    <property type="entry name" value="Dus"/>
    <property type="match status" value="1"/>
</dbReference>
<dbReference type="GO" id="GO:0050660">
    <property type="term" value="F:flavin adenine dinucleotide binding"/>
    <property type="evidence" value="ECO:0007669"/>
    <property type="project" value="InterPro"/>
</dbReference>
<feature type="binding site" evidence="9">
    <location>
        <position position="64"/>
    </location>
    <ligand>
        <name>FMN</name>
        <dbReference type="ChEBI" id="CHEBI:58210"/>
    </ligand>
</feature>
<dbReference type="CDD" id="cd02801">
    <property type="entry name" value="DUS_like_FMN"/>
    <property type="match status" value="1"/>
</dbReference>
<keyword evidence="4 7" id="KW-0819">tRNA processing</keyword>
<keyword evidence="5" id="KW-0521">NADP</keyword>
<evidence type="ECO:0000256" key="1">
    <source>
        <dbReference type="ARBA" id="ARBA00001917"/>
    </source>
</evidence>